<dbReference type="InterPro" id="IPR010982">
    <property type="entry name" value="Lambda_DNA-bd_dom_sf"/>
</dbReference>
<dbReference type="PANTHER" id="PTHR30146:SF145">
    <property type="entry name" value="RIBOSE OPERON REPRESSOR"/>
    <property type="match status" value="1"/>
</dbReference>
<proteinExistence type="predicted"/>
<evidence type="ECO:0000256" key="2">
    <source>
        <dbReference type="ARBA" id="ARBA00023015"/>
    </source>
</evidence>
<dbReference type="Proteomes" id="UP000242664">
    <property type="component" value="Unassembled WGS sequence"/>
</dbReference>
<accession>A0ABM9WYG7</accession>
<dbReference type="InterPro" id="IPR057343">
    <property type="entry name" value="PurR_sensor_dom"/>
</dbReference>
<dbReference type="InterPro" id="IPR046335">
    <property type="entry name" value="LacI/GalR-like_sensor"/>
</dbReference>
<keyword evidence="8" id="KW-1185">Reference proteome</keyword>
<organism evidence="7 8">
    <name type="scientific">Vibrio antiquarius (strain Ex25)</name>
    <dbReference type="NCBI Taxonomy" id="150340"/>
    <lineage>
        <taxon>Bacteria</taxon>
        <taxon>Pseudomonadati</taxon>
        <taxon>Pseudomonadota</taxon>
        <taxon>Gammaproteobacteria</taxon>
        <taxon>Vibrionales</taxon>
        <taxon>Vibrionaceae</taxon>
        <taxon>Vibrio</taxon>
        <taxon>Vibrio diabolicus subgroup</taxon>
    </lineage>
</organism>
<protein>
    <recommendedName>
        <fullName evidence="5">Ribose operon repressor</fullName>
    </recommendedName>
</protein>
<keyword evidence="1" id="KW-0678">Repressor</keyword>
<name>A0ABM9WYG7_VIBAE</name>
<dbReference type="PANTHER" id="PTHR30146">
    <property type="entry name" value="LACI-RELATED TRANSCRIPTIONAL REPRESSOR"/>
    <property type="match status" value="1"/>
</dbReference>
<evidence type="ECO:0000259" key="6">
    <source>
        <dbReference type="PROSITE" id="PS50932"/>
    </source>
</evidence>
<dbReference type="SUPFAM" id="SSF47413">
    <property type="entry name" value="lambda repressor-like DNA-binding domains"/>
    <property type="match status" value="1"/>
</dbReference>
<dbReference type="PRINTS" id="PR00036">
    <property type="entry name" value="HTHLACI"/>
</dbReference>
<gene>
    <name evidence="7" type="ORF">VEx25_A0885</name>
</gene>
<dbReference type="InterPro" id="IPR000843">
    <property type="entry name" value="HTH_LacI"/>
</dbReference>
<sequence length="340" mass="37964">MATMKDIAKLAGVSTSTVSHVINKTRFVSEEISERVNNAAKELNYYAPSALARSLKVNRTKTIGMLVTTSTNPFFGEVVKGVERSCYQKGYSLILCNTEGDNERMRQSINTLLQKRVDGLILMCSSLEGERIDVFERYPDIPVVVMDWGPMLFTSDKIQDNSLRGGYLAAKYLIDCGHTEIGCITGPLIKHQAQMRYEGYKRAMNEAGLEFNANWIIESDFECEGGYQAFMKMAQRGTLPSSIFVSNDMMAMGVINAANELNIKVPEQISIIGYDDIHIAKFMSPSLTTIHQPKYRLGQAAVETLVRKLDDKSTEAQVVQLEPTLVERKSVKILKSSSTR</sequence>
<feature type="domain" description="HTH lacI-type" evidence="6">
    <location>
        <begin position="2"/>
        <end position="57"/>
    </location>
</feature>
<dbReference type="PROSITE" id="PS00356">
    <property type="entry name" value="HTH_LACI_1"/>
    <property type="match status" value="1"/>
</dbReference>
<evidence type="ECO:0000313" key="7">
    <source>
        <dbReference type="EMBL" id="EDN58457.1"/>
    </source>
</evidence>
<dbReference type="Gene3D" id="3.40.50.2300">
    <property type="match status" value="2"/>
</dbReference>
<evidence type="ECO:0000256" key="1">
    <source>
        <dbReference type="ARBA" id="ARBA00022491"/>
    </source>
</evidence>
<dbReference type="CDD" id="cd01392">
    <property type="entry name" value="HTH_LacI"/>
    <property type="match status" value="1"/>
</dbReference>
<dbReference type="GeneID" id="45029073"/>
<evidence type="ECO:0000256" key="5">
    <source>
        <dbReference type="ARBA" id="ARBA00044140"/>
    </source>
</evidence>
<dbReference type="InterPro" id="IPR028082">
    <property type="entry name" value="Peripla_BP_I"/>
</dbReference>
<dbReference type="SMART" id="SM00354">
    <property type="entry name" value="HTH_LACI"/>
    <property type="match status" value="1"/>
</dbReference>
<dbReference type="Pfam" id="PF00356">
    <property type="entry name" value="LacI"/>
    <property type="match status" value="1"/>
</dbReference>
<keyword evidence="3" id="KW-0238">DNA-binding</keyword>
<dbReference type="EMBL" id="DS267809">
    <property type="protein sequence ID" value="EDN58457.1"/>
    <property type="molecule type" value="Genomic_DNA"/>
</dbReference>
<dbReference type="RefSeq" id="WP_006741009.1">
    <property type="nucleotide sequence ID" value="NC_013457.1"/>
</dbReference>
<evidence type="ECO:0000256" key="4">
    <source>
        <dbReference type="ARBA" id="ARBA00023163"/>
    </source>
</evidence>
<evidence type="ECO:0000313" key="8">
    <source>
        <dbReference type="Proteomes" id="UP000242664"/>
    </source>
</evidence>
<dbReference type="PROSITE" id="PS50932">
    <property type="entry name" value="HTH_LACI_2"/>
    <property type="match status" value="1"/>
</dbReference>
<dbReference type="Gene3D" id="1.10.260.40">
    <property type="entry name" value="lambda repressor-like DNA-binding domains"/>
    <property type="match status" value="1"/>
</dbReference>
<dbReference type="Pfam" id="PF13377">
    <property type="entry name" value="Peripla_BP_3"/>
    <property type="match status" value="1"/>
</dbReference>
<reference evidence="8" key="1">
    <citation type="submission" date="2006-10" db="EMBL/GenBank/DDBJ databases">
        <authorList>
            <person name="Heidelberg J."/>
            <person name="Sebastian Y."/>
        </authorList>
    </citation>
    <scope>NUCLEOTIDE SEQUENCE [LARGE SCALE GENOMIC DNA]</scope>
    <source>
        <strain evidence="8">EX25</strain>
    </source>
</reference>
<evidence type="ECO:0000256" key="3">
    <source>
        <dbReference type="ARBA" id="ARBA00023125"/>
    </source>
</evidence>
<dbReference type="CDD" id="cd06275">
    <property type="entry name" value="PBP1_PurR"/>
    <property type="match status" value="1"/>
</dbReference>
<keyword evidence="4" id="KW-0804">Transcription</keyword>
<keyword evidence="2" id="KW-0805">Transcription regulation</keyword>
<dbReference type="SUPFAM" id="SSF53822">
    <property type="entry name" value="Periplasmic binding protein-like I"/>
    <property type="match status" value="1"/>
</dbReference>